<dbReference type="InterPro" id="IPR036397">
    <property type="entry name" value="RNaseH_sf"/>
</dbReference>
<dbReference type="RefSeq" id="WP_221338025.1">
    <property type="nucleotide sequence ID" value="NZ_BAAAWY010000007.1"/>
</dbReference>
<protein>
    <submittedName>
        <fullName evidence="3">Transposase InsO family protein</fullName>
    </submittedName>
</protein>
<dbReference type="PANTHER" id="PTHR35004">
    <property type="entry name" value="TRANSPOSASE RV3428C-RELATED"/>
    <property type="match status" value="1"/>
</dbReference>
<dbReference type="SUPFAM" id="SSF46689">
    <property type="entry name" value="Homeodomain-like"/>
    <property type="match status" value="1"/>
</dbReference>
<dbReference type="InterPro" id="IPR009057">
    <property type="entry name" value="Homeodomain-like_sf"/>
</dbReference>
<dbReference type="Gene3D" id="3.30.420.10">
    <property type="entry name" value="Ribonuclease H-like superfamily/Ribonuclease H"/>
    <property type="match status" value="1"/>
</dbReference>
<dbReference type="Proteomes" id="UP000585638">
    <property type="component" value="Unassembled WGS sequence"/>
</dbReference>
<accession>A0A7W9NGM5</accession>
<keyword evidence="4" id="KW-1185">Reference proteome</keyword>
<evidence type="ECO:0000256" key="1">
    <source>
        <dbReference type="SAM" id="MobiDB-lite"/>
    </source>
</evidence>
<name>A0A7W9NGM5_9PSEU</name>
<evidence type="ECO:0000313" key="4">
    <source>
        <dbReference type="Proteomes" id="UP000585638"/>
    </source>
</evidence>
<dbReference type="GO" id="GO:0003676">
    <property type="term" value="F:nucleic acid binding"/>
    <property type="evidence" value="ECO:0007669"/>
    <property type="project" value="InterPro"/>
</dbReference>
<organism evidence="3 4">
    <name type="scientific">Kutzneria kofuensis</name>
    <dbReference type="NCBI Taxonomy" id="103725"/>
    <lineage>
        <taxon>Bacteria</taxon>
        <taxon>Bacillati</taxon>
        <taxon>Actinomycetota</taxon>
        <taxon>Actinomycetes</taxon>
        <taxon>Pseudonocardiales</taxon>
        <taxon>Pseudonocardiaceae</taxon>
        <taxon>Kutzneria</taxon>
    </lineage>
</organism>
<sequence>MRSTTHSSAEQKDPSVLHRNAPLSVEGRRRLVQRCRTRPIAHVAAEMGISRQCASKWVNRYRRFGETGLADRPSVPHRQPTATPAQVVARIEQLRRTRKYSARRIATELAAQDITISTRTVGRHLAHLGLNRRRFLDPTGQNNRQPRPIIARWPGHMVHLDVKKTGQIPEGGGWRIHGKGSEQDKRVARSKKPGQRPRYTYLHSAIDGFSRLAYTEALPDEKAATAIAFTHRARAFFAAHGITHIHRIVTDNGACYRARDFATVLRGARHQRITPYTPRHNGKVERYNRILAEEFLYAREWTSEHQRSAALTVWNIHYNYHRPHTAAGDQPPASRLRTRVTNVMASYS</sequence>
<dbReference type="GO" id="GO:0015074">
    <property type="term" value="P:DNA integration"/>
    <property type="evidence" value="ECO:0007669"/>
    <property type="project" value="InterPro"/>
</dbReference>
<dbReference type="PROSITE" id="PS50994">
    <property type="entry name" value="INTEGRASE"/>
    <property type="match status" value="1"/>
</dbReference>
<dbReference type="Pfam" id="PF13565">
    <property type="entry name" value="HTH_32"/>
    <property type="match status" value="1"/>
</dbReference>
<proteinExistence type="predicted"/>
<dbReference type="AlphaFoldDB" id="A0A7W9NGM5"/>
<evidence type="ECO:0000259" key="2">
    <source>
        <dbReference type="PROSITE" id="PS50994"/>
    </source>
</evidence>
<reference evidence="3 4" key="1">
    <citation type="submission" date="2020-08" db="EMBL/GenBank/DDBJ databases">
        <title>Sequencing the genomes of 1000 actinobacteria strains.</title>
        <authorList>
            <person name="Klenk H.-P."/>
        </authorList>
    </citation>
    <scope>NUCLEOTIDE SEQUENCE [LARGE SCALE GENOMIC DNA]</scope>
    <source>
        <strain evidence="3 4">DSM 43851</strain>
    </source>
</reference>
<dbReference type="NCBIfam" id="NF033577">
    <property type="entry name" value="transpos_IS481"/>
    <property type="match status" value="1"/>
</dbReference>
<dbReference type="SUPFAM" id="SSF53098">
    <property type="entry name" value="Ribonuclease H-like"/>
    <property type="match status" value="1"/>
</dbReference>
<feature type="region of interest" description="Disordered" evidence="1">
    <location>
        <begin position="1"/>
        <end position="24"/>
    </location>
</feature>
<evidence type="ECO:0000313" key="3">
    <source>
        <dbReference type="EMBL" id="MBB5891875.1"/>
    </source>
</evidence>
<dbReference type="EMBL" id="JACHIR010000001">
    <property type="protein sequence ID" value="MBB5891875.1"/>
    <property type="molecule type" value="Genomic_DNA"/>
</dbReference>
<dbReference type="Pfam" id="PF13683">
    <property type="entry name" value="rve_3"/>
    <property type="match status" value="1"/>
</dbReference>
<dbReference type="InterPro" id="IPR012337">
    <property type="entry name" value="RNaseH-like_sf"/>
</dbReference>
<feature type="region of interest" description="Disordered" evidence="1">
    <location>
        <begin position="169"/>
        <end position="196"/>
    </location>
</feature>
<gene>
    <name evidence="3" type="ORF">BJ998_003071</name>
</gene>
<feature type="domain" description="Integrase catalytic" evidence="2">
    <location>
        <begin position="165"/>
        <end position="339"/>
    </location>
</feature>
<comment type="caution">
    <text evidence="3">The sequence shown here is derived from an EMBL/GenBank/DDBJ whole genome shotgun (WGS) entry which is preliminary data.</text>
</comment>
<dbReference type="InterPro" id="IPR001584">
    <property type="entry name" value="Integrase_cat-core"/>
</dbReference>
<dbReference type="PANTHER" id="PTHR35004:SF6">
    <property type="entry name" value="TRANSPOSASE"/>
    <property type="match status" value="1"/>
</dbReference>
<dbReference type="InterPro" id="IPR047656">
    <property type="entry name" value="IS481-like_transpos"/>
</dbReference>